<dbReference type="OrthoDB" id="9802772at2"/>
<keyword evidence="3" id="KW-1003">Cell membrane</keyword>
<keyword evidence="9" id="KW-1185">Reference proteome</keyword>
<comment type="similarity">
    <text evidence="1">Belongs to the ABC transporter superfamily.</text>
</comment>
<evidence type="ECO:0000256" key="1">
    <source>
        <dbReference type="ARBA" id="ARBA00005417"/>
    </source>
</evidence>
<evidence type="ECO:0000256" key="4">
    <source>
        <dbReference type="ARBA" id="ARBA00022519"/>
    </source>
</evidence>
<dbReference type="EMBL" id="FCOE02000003">
    <property type="protein sequence ID" value="SAK47282.1"/>
    <property type="molecule type" value="Genomic_DNA"/>
</dbReference>
<evidence type="ECO:0000256" key="6">
    <source>
        <dbReference type="ARBA" id="ARBA00022840"/>
    </source>
</evidence>
<dbReference type="STRING" id="1777141.AWB80_01084"/>
<dbReference type="InterPro" id="IPR050319">
    <property type="entry name" value="ABC_transp_ATP-bind"/>
</dbReference>
<dbReference type="GO" id="GO:0016887">
    <property type="term" value="F:ATP hydrolysis activity"/>
    <property type="evidence" value="ECO:0007669"/>
    <property type="project" value="InterPro"/>
</dbReference>
<evidence type="ECO:0000313" key="9">
    <source>
        <dbReference type="Proteomes" id="UP000054911"/>
    </source>
</evidence>
<dbReference type="PROSITE" id="PS00211">
    <property type="entry name" value="ABC_TRANSPORTER_1"/>
    <property type="match status" value="1"/>
</dbReference>
<evidence type="ECO:0000259" key="7">
    <source>
        <dbReference type="PROSITE" id="PS50893"/>
    </source>
</evidence>
<gene>
    <name evidence="8" type="ORF">AWB80_01084</name>
</gene>
<evidence type="ECO:0000256" key="2">
    <source>
        <dbReference type="ARBA" id="ARBA00022448"/>
    </source>
</evidence>
<keyword evidence="4" id="KW-0472">Membrane</keyword>
<comment type="caution">
    <text evidence="8">The sequence shown here is derived from an EMBL/GenBank/DDBJ whole genome shotgun (WGS) entry which is preliminary data.</text>
</comment>
<keyword evidence="5" id="KW-0547">Nucleotide-binding</keyword>
<name>A0A157ZP55_9BURK</name>
<dbReference type="Proteomes" id="UP000054911">
    <property type="component" value="Unassembled WGS sequence"/>
</dbReference>
<dbReference type="SUPFAM" id="SSF52540">
    <property type="entry name" value="P-loop containing nucleoside triphosphate hydrolases"/>
    <property type="match status" value="1"/>
</dbReference>
<organism evidence="8 9">
    <name type="scientific">Caballeronia pedi</name>
    <dbReference type="NCBI Taxonomy" id="1777141"/>
    <lineage>
        <taxon>Bacteria</taxon>
        <taxon>Pseudomonadati</taxon>
        <taxon>Pseudomonadota</taxon>
        <taxon>Betaproteobacteria</taxon>
        <taxon>Burkholderiales</taxon>
        <taxon>Burkholderiaceae</taxon>
        <taxon>Caballeronia</taxon>
    </lineage>
</organism>
<keyword evidence="6" id="KW-0067">ATP-binding</keyword>
<dbReference type="InterPro" id="IPR027417">
    <property type="entry name" value="P-loop_NTPase"/>
</dbReference>
<feature type="domain" description="ABC transporter" evidence="7">
    <location>
        <begin position="11"/>
        <end position="255"/>
    </location>
</feature>
<dbReference type="RefSeq" id="WP_061173643.1">
    <property type="nucleotide sequence ID" value="NZ_FCOE02000003.1"/>
</dbReference>
<protein>
    <submittedName>
        <fullName evidence="8">ABC transporter</fullName>
    </submittedName>
</protein>
<sequence>MPQSDRAVPLLRLSDVGKSYALGRSALARLLRREHFHAVAGLSFDVAAGESLAIVGESGSGKSTVARMIVRLIEPTGGDIEFNGRSIVQLAGGDLAAFRKQVQMVFQSTMNSLNPRKTVATSLAEAIGRDGVPILDLLDMVRLPRAVLARLPHQLSGGQRQRVGIARALARRPTLLVADEPTSALDVSIQAEIIRLLRELHRTAGVTLVVISHDLALVGELCERVAVMQTGRLVEIGHASQVLHAPRERYTAELLAAIPRGLAGRRAAA</sequence>
<accession>A0A157ZP55</accession>
<dbReference type="InterPro" id="IPR003439">
    <property type="entry name" value="ABC_transporter-like_ATP-bd"/>
</dbReference>
<dbReference type="Pfam" id="PF00005">
    <property type="entry name" value="ABC_tran"/>
    <property type="match status" value="1"/>
</dbReference>
<dbReference type="GO" id="GO:0055085">
    <property type="term" value="P:transmembrane transport"/>
    <property type="evidence" value="ECO:0007669"/>
    <property type="project" value="UniProtKB-ARBA"/>
</dbReference>
<evidence type="ECO:0000256" key="5">
    <source>
        <dbReference type="ARBA" id="ARBA00022741"/>
    </source>
</evidence>
<evidence type="ECO:0000256" key="3">
    <source>
        <dbReference type="ARBA" id="ARBA00022475"/>
    </source>
</evidence>
<dbReference type="Gene3D" id="3.40.50.300">
    <property type="entry name" value="P-loop containing nucleotide triphosphate hydrolases"/>
    <property type="match status" value="1"/>
</dbReference>
<dbReference type="SMART" id="SM00382">
    <property type="entry name" value="AAA"/>
    <property type="match status" value="1"/>
</dbReference>
<dbReference type="AlphaFoldDB" id="A0A157ZP55"/>
<reference evidence="8" key="1">
    <citation type="submission" date="2016-01" db="EMBL/GenBank/DDBJ databases">
        <authorList>
            <person name="Peeters C."/>
        </authorList>
    </citation>
    <scope>NUCLEOTIDE SEQUENCE [LARGE SCALE GENOMIC DNA]</scope>
    <source>
        <strain evidence="8">LMG 29323</strain>
    </source>
</reference>
<dbReference type="PROSITE" id="PS50893">
    <property type="entry name" value="ABC_TRANSPORTER_2"/>
    <property type="match status" value="1"/>
</dbReference>
<evidence type="ECO:0000313" key="8">
    <source>
        <dbReference type="EMBL" id="SAK47282.1"/>
    </source>
</evidence>
<keyword evidence="2" id="KW-0813">Transport</keyword>
<dbReference type="PANTHER" id="PTHR43776:SF7">
    <property type="entry name" value="D,D-DIPEPTIDE TRANSPORT ATP-BINDING PROTEIN DDPF-RELATED"/>
    <property type="match status" value="1"/>
</dbReference>
<dbReference type="CDD" id="cd03257">
    <property type="entry name" value="ABC_NikE_OppD_transporters"/>
    <property type="match status" value="1"/>
</dbReference>
<dbReference type="GO" id="GO:0005524">
    <property type="term" value="F:ATP binding"/>
    <property type="evidence" value="ECO:0007669"/>
    <property type="project" value="UniProtKB-KW"/>
</dbReference>
<proteinExistence type="inferred from homology"/>
<dbReference type="PANTHER" id="PTHR43776">
    <property type="entry name" value="TRANSPORT ATP-BINDING PROTEIN"/>
    <property type="match status" value="1"/>
</dbReference>
<dbReference type="InterPro" id="IPR017871">
    <property type="entry name" value="ABC_transporter-like_CS"/>
</dbReference>
<keyword evidence="4" id="KW-0997">Cell inner membrane</keyword>
<dbReference type="InterPro" id="IPR003593">
    <property type="entry name" value="AAA+_ATPase"/>
</dbReference>